<evidence type="ECO:0000259" key="1">
    <source>
        <dbReference type="Pfam" id="PF02625"/>
    </source>
</evidence>
<accession>A0ABD7RWF2</accession>
<dbReference type="InterPro" id="IPR052698">
    <property type="entry name" value="MoCofactor_Util/Proc"/>
</dbReference>
<dbReference type="PANTHER" id="PTHR30388">
    <property type="entry name" value="ALDEHYDE OXIDOREDUCTASE MOLYBDENUM COFACTOR ASSEMBLY PROTEIN"/>
    <property type="match status" value="1"/>
</dbReference>
<evidence type="ECO:0000313" key="3">
    <source>
        <dbReference type="EMBL" id="TRO18848.1"/>
    </source>
</evidence>
<organism evidence="3 4">
    <name type="scientific">Ectopseudomonas mendocina</name>
    <name type="common">Pseudomonas mendocina</name>
    <dbReference type="NCBI Taxonomy" id="300"/>
    <lineage>
        <taxon>Bacteria</taxon>
        <taxon>Pseudomonadati</taxon>
        <taxon>Pseudomonadota</taxon>
        <taxon>Gammaproteobacteria</taxon>
        <taxon>Pseudomonadales</taxon>
        <taxon>Pseudomonadaceae</taxon>
        <taxon>Ectopseudomonas</taxon>
    </lineage>
</organism>
<dbReference type="Gene3D" id="3.40.50.720">
    <property type="entry name" value="NAD(P)-binding Rossmann-like Domain"/>
    <property type="match status" value="1"/>
</dbReference>
<gene>
    <name evidence="3" type="ORF">EQ836_10540</name>
</gene>
<dbReference type="Pfam" id="PF13478">
    <property type="entry name" value="XdhC_C"/>
    <property type="match status" value="1"/>
</dbReference>
<reference evidence="3 4" key="1">
    <citation type="submission" date="2019-01" db="EMBL/GenBank/DDBJ databases">
        <title>Whole genome shotgun sequencing of Pseudomonas spp. isolated by its ability to degrade furfural.</title>
        <authorList>
            <person name="Donoso R."/>
            <person name="Farkas C."/>
            <person name="Villegas P."/>
            <person name="Gonzales-Toro F."/>
            <person name="Guajardo-Parra M."/>
            <person name="Araya-Nail M."/>
            <person name="Morgante V."/>
            <person name="Perez-Pantoja D."/>
        </authorList>
    </citation>
    <scope>NUCLEOTIDE SEQUENCE [LARGE SCALE GENOMIC DNA]</scope>
    <source>
        <strain evidence="3 4">VN231</strain>
    </source>
</reference>
<evidence type="ECO:0000313" key="4">
    <source>
        <dbReference type="Proteomes" id="UP000317327"/>
    </source>
</evidence>
<feature type="domain" description="XdhC- CoxI" evidence="1">
    <location>
        <begin position="18"/>
        <end position="81"/>
    </location>
</feature>
<dbReference type="InterPro" id="IPR027051">
    <property type="entry name" value="XdhC_Rossmann_dom"/>
</dbReference>
<evidence type="ECO:0000259" key="2">
    <source>
        <dbReference type="Pfam" id="PF13478"/>
    </source>
</evidence>
<name>A0ABD7RWF2_ECTME</name>
<dbReference type="InterPro" id="IPR003777">
    <property type="entry name" value="XdhC_CoxI"/>
</dbReference>
<dbReference type="PANTHER" id="PTHR30388:SF6">
    <property type="entry name" value="XANTHINE DEHYDROGENASE SUBUNIT A-RELATED"/>
    <property type="match status" value="1"/>
</dbReference>
<proteinExistence type="predicted"/>
<protein>
    <submittedName>
        <fullName evidence="3">XdhC/CoxI family protein</fullName>
    </submittedName>
</protein>
<dbReference type="Pfam" id="PF02625">
    <property type="entry name" value="XdhC_CoxI"/>
    <property type="match status" value="1"/>
</dbReference>
<sequence length="407" mass="44242">MLSGISALLDAVRTLERDDGQAVLATVVKVEGSAYRRPGARMLIPLYGGTVGTISGGCLESEVAKKAWWLTDGGEAVIRRYSTATQDDDDDQDAALTFGLGCNGTVHVLLERHSAEKPLAVLGLLRQVRESGQAGAVATVIGSYRNARVRVGERLYLHPSLSDNGRLLDSAIDAEVRADLQRTLTDGRSSLRNYRDARGEIEVFCEYLPPQRRLVIFGAGHDAQPLTHMAKLLDWHVTVVDGRAHFARAERFPDADAVLQVDAQPPYDLHTLTNDAMVAIMSHSYSQDRHWLGSVLQGAPAYIGQLGPRDRTERLLDEIRQHSPQLPALERLHYPIGLDIGGDTPESVATAILAEMTAAINQRTGGMLKHRRAAIHTPTPLDCSDIEPATRLSASSCPPDCIEATGK</sequence>
<dbReference type="AlphaFoldDB" id="A0ABD7RWF2"/>
<dbReference type="RefSeq" id="WP_143501348.1">
    <property type="nucleotide sequence ID" value="NZ_SCFV01000004.1"/>
</dbReference>
<comment type="caution">
    <text evidence="3">The sequence shown here is derived from an EMBL/GenBank/DDBJ whole genome shotgun (WGS) entry which is preliminary data.</text>
</comment>
<feature type="domain" description="XdhC Rossmann" evidence="2">
    <location>
        <begin position="214"/>
        <end position="356"/>
    </location>
</feature>
<dbReference type="Proteomes" id="UP000317327">
    <property type="component" value="Unassembled WGS sequence"/>
</dbReference>
<dbReference type="EMBL" id="SCFV01000004">
    <property type="protein sequence ID" value="TRO18848.1"/>
    <property type="molecule type" value="Genomic_DNA"/>
</dbReference>